<dbReference type="EMBL" id="CP111013">
    <property type="protein sequence ID" value="WAQ97357.1"/>
    <property type="molecule type" value="Genomic_DNA"/>
</dbReference>
<organism evidence="1 2">
    <name type="scientific">Mya arenaria</name>
    <name type="common">Soft-shell clam</name>
    <dbReference type="NCBI Taxonomy" id="6604"/>
    <lineage>
        <taxon>Eukaryota</taxon>
        <taxon>Metazoa</taxon>
        <taxon>Spiralia</taxon>
        <taxon>Lophotrochozoa</taxon>
        <taxon>Mollusca</taxon>
        <taxon>Bivalvia</taxon>
        <taxon>Autobranchia</taxon>
        <taxon>Heteroconchia</taxon>
        <taxon>Euheterodonta</taxon>
        <taxon>Imparidentia</taxon>
        <taxon>Neoheterodontei</taxon>
        <taxon>Myida</taxon>
        <taxon>Myoidea</taxon>
        <taxon>Myidae</taxon>
        <taxon>Mya</taxon>
    </lineage>
</organism>
<proteinExistence type="predicted"/>
<evidence type="ECO:0000313" key="2">
    <source>
        <dbReference type="Proteomes" id="UP001164746"/>
    </source>
</evidence>
<dbReference type="Proteomes" id="UP001164746">
    <property type="component" value="Chromosome 2"/>
</dbReference>
<evidence type="ECO:0000313" key="1">
    <source>
        <dbReference type="EMBL" id="WAQ97357.1"/>
    </source>
</evidence>
<feature type="non-terminal residue" evidence="1">
    <location>
        <position position="1"/>
    </location>
</feature>
<gene>
    <name evidence="1" type="ORF">MAR_030047</name>
</gene>
<name>A0ABY7DI95_MYAAR</name>
<sequence>MIAPQRRSLRERRTYIGTNPDVGVAKIVEKYPFLGNKKFIEFFLMQPSHSNASISDNWASVLDKLCKLLGFSKDQASELETSYLKGHLQ</sequence>
<accession>A0ABY7DI95</accession>
<keyword evidence="2" id="KW-1185">Reference proteome</keyword>
<protein>
    <submittedName>
        <fullName evidence="1">Uncharacterized protein</fullName>
    </submittedName>
</protein>
<reference evidence="1" key="1">
    <citation type="submission" date="2022-11" db="EMBL/GenBank/DDBJ databases">
        <title>Centuries of genome instability and evolution in soft-shell clam transmissible cancer (bioRxiv).</title>
        <authorList>
            <person name="Hart S.F.M."/>
            <person name="Yonemitsu M.A."/>
            <person name="Giersch R.M."/>
            <person name="Beal B.F."/>
            <person name="Arriagada G."/>
            <person name="Davis B.W."/>
            <person name="Ostrander E.A."/>
            <person name="Goff S.P."/>
            <person name="Metzger M.J."/>
        </authorList>
    </citation>
    <scope>NUCLEOTIDE SEQUENCE</scope>
    <source>
        <strain evidence="1">MELC-2E11</strain>
        <tissue evidence="1">Siphon/mantle</tissue>
    </source>
</reference>